<protein>
    <submittedName>
        <fullName evidence="1">24189_t:CDS:1</fullName>
    </submittedName>
</protein>
<evidence type="ECO:0000313" key="1">
    <source>
        <dbReference type="EMBL" id="CAG8834827.1"/>
    </source>
</evidence>
<sequence>MNEPNMNTIDQLVKSDILLRNNKIEKIIAKLLDENSYVPKTAQVTIIYLQLIDKPAATEEILNNERIISMVQANKNEESVEQEIEDEDKVLNLPITAAEVFNAMQTVIRYEEQKNSESNLFLEELEFLKNLLKEYKHIYEKSKKQQKITSFFNFQSSYSYDSQPQDTYSRDLYFQDSYSYS</sequence>
<keyword evidence="2" id="KW-1185">Reference proteome</keyword>
<evidence type="ECO:0000313" key="2">
    <source>
        <dbReference type="Proteomes" id="UP000789920"/>
    </source>
</evidence>
<gene>
    <name evidence="1" type="ORF">RPERSI_LOCUS29321</name>
</gene>
<dbReference type="EMBL" id="CAJVQC010110234">
    <property type="protein sequence ID" value="CAG8834827.1"/>
    <property type="molecule type" value="Genomic_DNA"/>
</dbReference>
<organism evidence="1 2">
    <name type="scientific">Racocetra persica</name>
    <dbReference type="NCBI Taxonomy" id="160502"/>
    <lineage>
        <taxon>Eukaryota</taxon>
        <taxon>Fungi</taxon>
        <taxon>Fungi incertae sedis</taxon>
        <taxon>Mucoromycota</taxon>
        <taxon>Glomeromycotina</taxon>
        <taxon>Glomeromycetes</taxon>
        <taxon>Diversisporales</taxon>
        <taxon>Gigasporaceae</taxon>
        <taxon>Racocetra</taxon>
    </lineage>
</organism>
<proteinExistence type="predicted"/>
<comment type="caution">
    <text evidence="1">The sequence shown here is derived from an EMBL/GenBank/DDBJ whole genome shotgun (WGS) entry which is preliminary data.</text>
</comment>
<name>A0ACA9SBQ4_9GLOM</name>
<dbReference type="Proteomes" id="UP000789920">
    <property type="component" value="Unassembled WGS sequence"/>
</dbReference>
<reference evidence="1" key="1">
    <citation type="submission" date="2021-06" db="EMBL/GenBank/DDBJ databases">
        <authorList>
            <person name="Kallberg Y."/>
            <person name="Tangrot J."/>
            <person name="Rosling A."/>
        </authorList>
    </citation>
    <scope>NUCLEOTIDE SEQUENCE</scope>
    <source>
        <strain evidence="1">MA461A</strain>
    </source>
</reference>
<accession>A0ACA9SBQ4</accession>